<feature type="region of interest" description="Disordered" evidence="4">
    <location>
        <begin position="375"/>
        <end position="412"/>
    </location>
</feature>
<keyword evidence="7" id="KW-1185">Reference proteome</keyword>
<evidence type="ECO:0000259" key="5">
    <source>
        <dbReference type="PROSITE" id="PS51292"/>
    </source>
</evidence>
<organism evidence="6 7">
    <name type="scientific">Edaphochlamys debaryana</name>
    <dbReference type="NCBI Taxonomy" id="47281"/>
    <lineage>
        <taxon>Eukaryota</taxon>
        <taxon>Viridiplantae</taxon>
        <taxon>Chlorophyta</taxon>
        <taxon>core chlorophytes</taxon>
        <taxon>Chlorophyceae</taxon>
        <taxon>CS clade</taxon>
        <taxon>Chlamydomonadales</taxon>
        <taxon>Chlamydomonadales incertae sedis</taxon>
        <taxon>Edaphochlamys</taxon>
    </lineage>
</organism>
<dbReference type="Proteomes" id="UP000612055">
    <property type="component" value="Unassembled WGS sequence"/>
</dbReference>
<dbReference type="InterPro" id="IPR013083">
    <property type="entry name" value="Znf_RING/FYVE/PHD"/>
</dbReference>
<accession>A0A836BVF4</accession>
<feature type="compositionally biased region" description="Low complexity" evidence="4">
    <location>
        <begin position="385"/>
        <end position="402"/>
    </location>
</feature>
<evidence type="ECO:0000256" key="2">
    <source>
        <dbReference type="ARBA" id="ARBA00022771"/>
    </source>
</evidence>
<dbReference type="Gene3D" id="3.30.40.10">
    <property type="entry name" value="Zinc/RING finger domain, C3HC4 (zinc finger)"/>
    <property type="match status" value="1"/>
</dbReference>
<dbReference type="SMART" id="SM00744">
    <property type="entry name" value="RINGv"/>
    <property type="match status" value="1"/>
</dbReference>
<dbReference type="EMBL" id="JAEHOE010000062">
    <property type="protein sequence ID" value="KAG2490390.1"/>
    <property type="molecule type" value="Genomic_DNA"/>
</dbReference>
<evidence type="ECO:0000256" key="1">
    <source>
        <dbReference type="ARBA" id="ARBA00022723"/>
    </source>
</evidence>
<evidence type="ECO:0000256" key="4">
    <source>
        <dbReference type="SAM" id="MobiDB-lite"/>
    </source>
</evidence>
<evidence type="ECO:0000313" key="7">
    <source>
        <dbReference type="Proteomes" id="UP000612055"/>
    </source>
</evidence>
<keyword evidence="1" id="KW-0479">Metal-binding</keyword>
<dbReference type="InterPro" id="IPR011016">
    <property type="entry name" value="Znf_RING-CH"/>
</dbReference>
<dbReference type="PROSITE" id="PS51292">
    <property type="entry name" value="ZF_RING_CH"/>
    <property type="match status" value="1"/>
</dbReference>
<dbReference type="GO" id="GO:0008270">
    <property type="term" value="F:zinc ion binding"/>
    <property type="evidence" value="ECO:0007669"/>
    <property type="project" value="UniProtKB-KW"/>
</dbReference>
<feature type="region of interest" description="Disordered" evidence="4">
    <location>
        <begin position="222"/>
        <end position="298"/>
    </location>
</feature>
<feature type="compositionally biased region" description="Low complexity" evidence="4">
    <location>
        <begin position="236"/>
        <end position="298"/>
    </location>
</feature>
<comment type="caution">
    <text evidence="6">The sequence shown here is derived from an EMBL/GenBank/DDBJ whole genome shotgun (WGS) entry which is preliminary data.</text>
</comment>
<sequence length="435" mass="43874">MDSEECETCWICLEGNSEGGPCANARAPLELLHANRLIQPCRCPRVVHSVCLAKWQLSQSGRSEEKFCRFCKDRLPDWQENLALPGMAAVEPVMSVHFNGQTHMVKVKPGEDGRVAFIGDVRRLLRLRDNQEFSITFECKVPGHGMFLDLKGLSSYDAAVFCAAMTAVERQRLAAQKAAQKAAAAASSAAAAAAATAPAPAAPAATAPVAAAASTAAASSVRSGQSGSDADVAHPASRATSSTSAGSSSDAGTRGSQAGSGTSSPTSDTASSRARSGTSTSGPSVPSRPAAASAATGPAAAATAAGRAAAGQPPAAGSARTARITNAAVRASGRTSHDTYDSFCEVEPSHVDEAHGGAATETGGAHGGVAAALGRRKSHRSARHAPGAPGAAGAPGATATPGEEAHGNTHGASAPWFTRLLMCVTFDTGAESPRR</sequence>
<keyword evidence="3" id="KW-0862">Zinc</keyword>
<evidence type="ECO:0000256" key="3">
    <source>
        <dbReference type="ARBA" id="ARBA00022833"/>
    </source>
</evidence>
<reference evidence="6" key="1">
    <citation type="journal article" date="2020" name="bioRxiv">
        <title>Comparative genomics of Chlamydomonas.</title>
        <authorList>
            <person name="Craig R.J."/>
            <person name="Hasan A.R."/>
            <person name="Ness R.W."/>
            <person name="Keightley P.D."/>
        </authorList>
    </citation>
    <scope>NUCLEOTIDE SEQUENCE</scope>
    <source>
        <strain evidence="6">CCAP 11/70</strain>
    </source>
</reference>
<dbReference type="OrthoDB" id="496970at2759"/>
<feature type="domain" description="RING-CH-type" evidence="5">
    <location>
        <begin position="1"/>
        <end position="78"/>
    </location>
</feature>
<dbReference type="AlphaFoldDB" id="A0A836BVF4"/>
<protein>
    <recommendedName>
        <fullName evidence="5">RING-CH-type domain-containing protein</fullName>
    </recommendedName>
</protein>
<proteinExistence type="predicted"/>
<name>A0A836BVF4_9CHLO</name>
<keyword evidence="2" id="KW-0863">Zinc-finger</keyword>
<evidence type="ECO:0000313" key="6">
    <source>
        <dbReference type="EMBL" id="KAG2490390.1"/>
    </source>
</evidence>
<gene>
    <name evidence="6" type="ORF">HYH03_011190</name>
</gene>